<dbReference type="Pfam" id="PF06684">
    <property type="entry name" value="AA_synth"/>
    <property type="match status" value="1"/>
</dbReference>
<dbReference type="Gene3D" id="3.30.1330.110">
    <property type="entry name" value="BB2672"/>
    <property type="match status" value="1"/>
</dbReference>
<dbReference type="InterPro" id="IPR035936">
    <property type="entry name" value="BB2672"/>
</dbReference>
<organism evidence="1 2">
    <name type="scientific">Roseovarius marisflavi</name>
    <dbReference type="NCBI Taxonomy" id="1054996"/>
    <lineage>
        <taxon>Bacteria</taxon>
        <taxon>Pseudomonadati</taxon>
        <taxon>Pseudomonadota</taxon>
        <taxon>Alphaproteobacteria</taxon>
        <taxon>Rhodobacterales</taxon>
        <taxon>Roseobacteraceae</taxon>
        <taxon>Roseovarius</taxon>
    </lineage>
</organism>
<evidence type="ECO:0000313" key="2">
    <source>
        <dbReference type="Proteomes" id="UP000184191"/>
    </source>
</evidence>
<dbReference type="SUPFAM" id="SSF160519">
    <property type="entry name" value="BB2672-like"/>
    <property type="match status" value="1"/>
</dbReference>
<reference evidence="2" key="1">
    <citation type="submission" date="2016-11" db="EMBL/GenBank/DDBJ databases">
        <authorList>
            <person name="Varghese N."/>
            <person name="Submissions S."/>
        </authorList>
    </citation>
    <scope>NUCLEOTIDE SEQUENCE [LARGE SCALE GENOMIC DNA]</scope>
    <source>
        <strain evidence="2">DSM 29327</strain>
    </source>
</reference>
<proteinExistence type="predicted"/>
<evidence type="ECO:0000313" key="1">
    <source>
        <dbReference type="EMBL" id="SHL71622.1"/>
    </source>
</evidence>
<accession>A0A1M7CWK9</accession>
<protein>
    <submittedName>
        <fullName evidence="1">Amino acid synthesis</fullName>
    </submittedName>
</protein>
<dbReference type="InterPro" id="IPR009569">
    <property type="entry name" value="AA_synth_put"/>
</dbReference>
<keyword evidence="2" id="KW-1185">Reference proteome</keyword>
<dbReference type="AlphaFoldDB" id="A0A1M7CWK9"/>
<dbReference type="OrthoDB" id="9803312at2"/>
<gene>
    <name evidence="1" type="ORF">SAMN05444414_13123</name>
</gene>
<name>A0A1M7CWK9_9RHOB</name>
<sequence>MKIRKTIFIKEIITTDEMGHCCDPVTRVAAMAVFKTPFAGTDQEDLSNLFEAAVTLGDTIDLPIGHKDAPWSLCRTATIDDDFT</sequence>
<dbReference type="RefSeq" id="WP_073200405.1">
    <property type="nucleotide sequence ID" value="NZ_FRBN01000031.1"/>
</dbReference>
<dbReference type="STRING" id="1054996.SAMN05444414_13123"/>
<dbReference type="EMBL" id="FRBN01000031">
    <property type="protein sequence ID" value="SHL71622.1"/>
    <property type="molecule type" value="Genomic_DNA"/>
</dbReference>
<dbReference type="Proteomes" id="UP000184191">
    <property type="component" value="Unassembled WGS sequence"/>
</dbReference>